<sequence>MKIAVVATAVAVLAGIGLSPEIAGATSPKKQAKVERNATPLSSVLLQQRQARGAYLARAGNCIGCHTAQGGRAYAGGRKLSTPFGTFVTSNITPDKATGIGDWNEDDFWKALHEGKSRDGRLLYPAFPYTEYTKITREDSDAIFAHLRALEPVVQQNPPSQVASRYDFQPLLTLWRAAYFKPGVYQADPTKSTEWNRGAYLVQGLGHCSACHAERNPLGGMIGRKGDDKLGGGQIMGSNWYAPSLTSSLEASTAGWPVEEIVQLLTTGISPRATTSGPMAEVVSQSLQHLTKEDARAVAIYLKSLPETQSHQQVNPPAQAEQLQAWLRYGARIYKEHCQDCHGDSGQGAPGIYPPLAGNRSVTLTPPTNVIRSVLNGGYPPSTSGNPRPYGMPPFAQVLRDGEVALVLSYIRNAWGNRASLVTTAQVDKSREGITER</sequence>
<feature type="binding site" description="covalent" evidence="4">
    <location>
        <position position="338"/>
    </location>
    <ligand>
        <name>heme c</name>
        <dbReference type="ChEBI" id="CHEBI:61717"/>
        <label>3</label>
    </ligand>
</feature>
<dbReference type="PANTHER" id="PTHR35008">
    <property type="entry name" value="BLL4482 PROTEIN-RELATED"/>
    <property type="match status" value="1"/>
</dbReference>
<evidence type="ECO:0000256" key="2">
    <source>
        <dbReference type="ARBA" id="ARBA00022723"/>
    </source>
</evidence>
<feature type="binding site" description="axial binding residue" evidence="5">
    <location>
        <position position="342"/>
    </location>
    <ligand>
        <name>heme c</name>
        <dbReference type="ChEBI" id="CHEBI:61717"/>
        <label>3</label>
    </ligand>
    <ligandPart>
        <name>Fe</name>
        <dbReference type="ChEBI" id="CHEBI:18248"/>
    </ligandPart>
</feature>
<dbReference type="GO" id="GO:0016020">
    <property type="term" value="C:membrane"/>
    <property type="evidence" value="ECO:0007669"/>
    <property type="project" value="InterPro"/>
</dbReference>
<evidence type="ECO:0000256" key="5">
    <source>
        <dbReference type="PIRSR" id="PIRSR000018-51"/>
    </source>
</evidence>
<organism evidence="8 9">
    <name type="scientific">Nitrosospira multiformis</name>
    <dbReference type="NCBI Taxonomy" id="1231"/>
    <lineage>
        <taxon>Bacteria</taxon>
        <taxon>Pseudomonadati</taxon>
        <taxon>Pseudomonadota</taxon>
        <taxon>Betaproteobacteria</taxon>
        <taxon>Nitrosomonadales</taxon>
        <taxon>Nitrosomonadaceae</taxon>
        <taxon>Nitrosospira</taxon>
    </lineage>
</organism>
<feature type="binding site" description="axial binding residue" evidence="5">
    <location>
        <position position="212"/>
    </location>
    <ligand>
        <name>heme c</name>
        <dbReference type="ChEBI" id="CHEBI:61717"/>
        <label>2</label>
    </ligand>
    <ligandPart>
        <name>Fe</name>
        <dbReference type="ChEBI" id="CHEBI:18248"/>
    </ligandPart>
</feature>
<dbReference type="PIRSF" id="PIRSF000018">
    <property type="entry name" value="Mb_ADH_cyt_c"/>
    <property type="match status" value="1"/>
</dbReference>
<evidence type="ECO:0000256" key="1">
    <source>
        <dbReference type="ARBA" id="ARBA00022617"/>
    </source>
</evidence>
<dbReference type="EMBL" id="FOCT01000010">
    <property type="protein sequence ID" value="SEO01983.1"/>
    <property type="molecule type" value="Genomic_DNA"/>
</dbReference>
<dbReference type="Proteomes" id="UP000183898">
    <property type="component" value="Unassembled WGS sequence"/>
</dbReference>
<feature type="binding site" description="covalent" evidence="4">
    <location>
        <position position="65"/>
    </location>
    <ligand>
        <name>heme c</name>
        <dbReference type="ChEBI" id="CHEBI:61717"/>
        <label>1</label>
    </ligand>
</feature>
<keyword evidence="6" id="KW-0732">Signal</keyword>
<evidence type="ECO:0000256" key="4">
    <source>
        <dbReference type="PIRSR" id="PIRSR000018-50"/>
    </source>
</evidence>
<feature type="binding site" description="covalent" evidence="4">
    <location>
        <position position="211"/>
    </location>
    <ligand>
        <name>heme c</name>
        <dbReference type="ChEBI" id="CHEBI:61717"/>
        <label>2</label>
    </ligand>
</feature>
<feature type="binding site" description="axial binding residue" evidence="5">
    <location>
        <position position="66"/>
    </location>
    <ligand>
        <name>heme c</name>
        <dbReference type="ChEBI" id="CHEBI:61717"/>
        <label>1</label>
    </ligand>
    <ligandPart>
        <name>Fe</name>
        <dbReference type="ChEBI" id="CHEBI:18248"/>
    </ligandPart>
</feature>
<dbReference type="InterPro" id="IPR009056">
    <property type="entry name" value="Cyt_c-like_dom"/>
</dbReference>
<proteinExistence type="predicted"/>
<feature type="chain" id="PRO_5010282040" evidence="6">
    <location>
        <begin position="26"/>
        <end position="437"/>
    </location>
</feature>
<accession>A0A1H8LA46</accession>
<feature type="binding site" description="covalent" evidence="4">
    <location>
        <position position="341"/>
    </location>
    <ligand>
        <name>heme c</name>
        <dbReference type="ChEBI" id="CHEBI:61717"/>
        <label>3</label>
    </ligand>
</feature>
<feature type="domain" description="Cytochrome c" evidence="7">
    <location>
        <begin position="325"/>
        <end position="415"/>
    </location>
</feature>
<evidence type="ECO:0000256" key="6">
    <source>
        <dbReference type="SAM" id="SignalP"/>
    </source>
</evidence>
<name>A0A1H8LA46_9PROT</name>
<dbReference type="PROSITE" id="PS51007">
    <property type="entry name" value="CYTC"/>
    <property type="match status" value="3"/>
</dbReference>
<keyword evidence="2 5" id="KW-0479">Metal-binding</keyword>
<dbReference type="GO" id="GO:0005506">
    <property type="term" value="F:iron ion binding"/>
    <property type="evidence" value="ECO:0007669"/>
    <property type="project" value="InterPro"/>
</dbReference>
<dbReference type="AlphaFoldDB" id="A0A1H8LA46"/>
<dbReference type="InterPro" id="IPR014353">
    <property type="entry name" value="Membr-bd_ADH_cyt_c"/>
</dbReference>
<feature type="domain" description="Cytochrome c" evidence="7">
    <location>
        <begin position="193"/>
        <end position="306"/>
    </location>
</feature>
<protein>
    <submittedName>
        <fullName evidence="8">Cytochrome c, mono-and diheme variants</fullName>
    </submittedName>
</protein>
<dbReference type="InterPro" id="IPR036909">
    <property type="entry name" value="Cyt_c-like_dom_sf"/>
</dbReference>
<feature type="binding site" description="covalent" evidence="4">
    <location>
        <position position="62"/>
    </location>
    <ligand>
        <name>heme c</name>
        <dbReference type="ChEBI" id="CHEBI:61717"/>
        <label>1</label>
    </ligand>
</feature>
<evidence type="ECO:0000313" key="9">
    <source>
        <dbReference type="Proteomes" id="UP000183898"/>
    </source>
</evidence>
<evidence type="ECO:0000256" key="3">
    <source>
        <dbReference type="ARBA" id="ARBA00023004"/>
    </source>
</evidence>
<dbReference type="SUPFAM" id="SSF46626">
    <property type="entry name" value="Cytochrome c"/>
    <property type="match status" value="3"/>
</dbReference>
<feature type="domain" description="Cytochrome c" evidence="7">
    <location>
        <begin position="48"/>
        <end position="151"/>
    </location>
</feature>
<dbReference type="InterPro" id="IPR051459">
    <property type="entry name" value="Cytochrome_c-type_DH"/>
</dbReference>
<dbReference type="GO" id="GO:0020037">
    <property type="term" value="F:heme binding"/>
    <property type="evidence" value="ECO:0007669"/>
    <property type="project" value="InterPro"/>
</dbReference>
<dbReference type="Gene3D" id="1.10.760.10">
    <property type="entry name" value="Cytochrome c-like domain"/>
    <property type="match status" value="3"/>
</dbReference>
<dbReference type="PANTHER" id="PTHR35008:SF4">
    <property type="entry name" value="BLL4482 PROTEIN"/>
    <property type="match status" value="1"/>
</dbReference>
<comment type="cofactor">
    <cofactor evidence="4">
        <name>heme c</name>
        <dbReference type="ChEBI" id="CHEBI:61717"/>
    </cofactor>
    <text evidence="4">Binds 3 heme c groups covalently per subunit.</text>
</comment>
<dbReference type="GO" id="GO:0009055">
    <property type="term" value="F:electron transfer activity"/>
    <property type="evidence" value="ECO:0007669"/>
    <property type="project" value="InterPro"/>
</dbReference>
<reference evidence="8 9" key="1">
    <citation type="submission" date="2016-10" db="EMBL/GenBank/DDBJ databases">
        <authorList>
            <person name="de Groot N.N."/>
        </authorList>
    </citation>
    <scope>NUCLEOTIDE SEQUENCE [LARGE SCALE GENOMIC DNA]</scope>
    <source>
        <strain evidence="8 9">Nl18</strain>
    </source>
</reference>
<evidence type="ECO:0000259" key="7">
    <source>
        <dbReference type="PROSITE" id="PS51007"/>
    </source>
</evidence>
<keyword evidence="1 4" id="KW-0349">Heme</keyword>
<dbReference type="RefSeq" id="WP_074747453.1">
    <property type="nucleotide sequence ID" value="NZ_FOCT01000010.1"/>
</dbReference>
<evidence type="ECO:0000313" key="8">
    <source>
        <dbReference type="EMBL" id="SEO01983.1"/>
    </source>
</evidence>
<dbReference type="Pfam" id="PF00034">
    <property type="entry name" value="Cytochrom_C"/>
    <property type="match status" value="2"/>
</dbReference>
<dbReference type="GO" id="GO:0016614">
    <property type="term" value="F:oxidoreductase activity, acting on CH-OH group of donors"/>
    <property type="evidence" value="ECO:0007669"/>
    <property type="project" value="InterPro"/>
</dbReference>
<gene>
    <name evidence="8" type="ORF">SAMN05216404_11036</name>
</gene>
<feature type="binding site" description="covalent" evidence="4">
    <location>
        <position position="208"/>
    </location>
    <ligand>
        <name>heme c</name>
        <dbReference type="ChEBI" id="CHEBI:61717"/>
        <label>2</label>
    </ligand>
</feature>
<feature type="signal peptide" evidence="6">
    <location>
        <begin position="1"/>
        <end position="25"/>
    </location>
</feature>
<keyword evidence="3 5" id="KW-0408">Iron</keyword>